<comment type="cofactor">
    <cofactor evidence="1 12">
        <name>pyridoxal 5'-phosphate</name>
        <dbReference type="ChEBI" id="CHEBI:597326"/>
    </cofactor>
</comment>
<dbReference type="InterPro" id="IPR000192">
    <property type="entry name" value="Aminotrans_V_dom"/>
</dbReference>
<dbReference type="InterPro" id="IPR015421">
    <property type="entry name" value="PyrdxlP-dep_Trfase_major"/>
</dbReference>
<gene>
    <name evidence="14" type="ordered locus">Zmob_0438</name>
</gene>
<dbReference type="Gene3D" id="3.90.1150.10">
    <property type="entry name" value="Aspartate Aminotransferase, domain 1"/>
    <property type="match status" value="1"/>
</dbReference>
<dbReference type="AlphaFoldDB" id="A0A0H3G592"/>
<dbReference type="OrthoDB" id="9804366at2"/>
<sequence length="371" mass="39380">MIYLDYQATTPMAPEAKAAMLPWLDGGANPHSPHRIGKKAAAAVAIAKDQITALIPESEAGNLVFTSGATEALNMAIKGLWFSGKNTRRKIVTLATEHAATLDSLGYLARLGAEIVLLPVHSDGLVDLEKAAAAIDDKTALVTAMFVNNEIGVIQPIAELAKLARQVGAYFLLDAVQGYGRLALPEGCDMIALSGHKIHAPIGVGALWFKKDITLTPLLHGGHQQEGFRSGTLSPALSAAFGAAAALAQQQQAKDQSHVAALFALAKAEMPDWIINGSEDQRWLGNFNIHQEGIDSSRLISDARQVAFSAGSACSSGDGRPSHVLKALGLSQKAVRGSIRIGFGRYTTEEELLSGLGYIREAAEKQRRFLS</sequence>
<feature type="domain" description="Aminotransferase class V" evidence="13">
    <location>
        <begin position="2"/>
        <end position="352"/>
    </location>
</feature>
<evidence type="ECO:0000256" key="4">
    <source>
        <dbReference type="ARBA" id="ARBA00012239"/>
    </source>
</evidence>
<keyword evidence="6 14" id="KW-0808">Transferase</keyword>
<name>A0A0H3G592_ZYMMA</name>
<evidence type="ECO:0000259" key="13">
    <source>
        <dbReference type="Pfam" id="PF00266"/>
    </source>
</evidence>
<dbReference type="Proteomes" id="UP000001494">
    <property type="component" value="Chromosome"/>
</dbReference>
<evidence type="ECO:0000313" key="14">
    <source>
        <dbReference type="EMBL" id="AEH62285.1"/>
    </source>
</evidence>
<dbReference type="PROSITE" id="PS00595">
    <property type="entry name" value="AA_TRANSFER_CLASS_5"/>
    <property type="match status" value="1"/>
</dbReference>
<dbReference type="eggNOG" id="COG1104">
    <property type="taxonomic scope" value="Bacteria"/>
</dbReference>
<dbReference type="RefSeq" id="WP_014500515.1">
    <property type="nucleotide sequence ID" value="NC_017262.1"/>
</dbReference>
<dbReference type="PANTHER" id="PTHR11601">
    <property type="entry name" value="CYSTEINE DESULFURYLASE FAMILY MEMBER"/>
    <property type="match status" value="1"/>
</dbReference>
<comment type="catalytic activity">
    <reaction evidence="11">
        <text>(sulfur carrier)-H + L-cysteine = (sulfur carrier)-SH + L-alanine</text>
        <dbReference type="Rhea" id="RHEA:43892"/>
        <dbReference type="Rhea" id="RHEA-COMP:14737"/>
        <dbReference type="Rhea" id="RHEA-COMP:14739"/>
        <dbReference type="ChEBI" id="CHEBI:29917"/>
        <dbReference type="ChEBI" id="CHEBI:35235"/>
        <dbReference type="ChEBI" id="CHEBI:57972"/>
        <dbReference type="ChEBI" id="CHEBI:64428"/>
        <dbReference type="EC" id="2.8.1.7"/>
    </reaction>
</comment>
<evidence type="ECO:0000256" key="2">
    <source>
        <dbReference type="ARBA" id="ARBA00003120"/>
    </source>
</evidence>
<evidence type="ECO:0000256" key="6">
    <source>
        <dbReference type="ARBA" id="ARBA00022679"/>
    </source>
</evidence>
<protein>
    <recommendedName>
        <fullName evidence="5">Cysteine desulfurase</fullName>
        <ecNumber evidence="4">2.8.1.7</ecNumber>
    </recommendedName>
</protein>
<dbReference type="HOGENOM" id="CLU_003433_0_1_5"/>
<dbReference type="GO" id="GO:0008483">
    <property type="term" value="F:transaminase activity"/>
    <property type="evidence" value="ECO:0007669"/>
    <property type="project" value="UniProtKB-KW"/>
</dbReference>
<dbReference type="EC" id="2.8.1.7" evidence="4"/>
<keyword evidence="7" id="KW-0479">Metal-binding</keyword>
<dbReference type="GO" id="GO:0051536">
    <property type="term" value="F:iron-sulfur cluster binding"/>
    <property type="evidence" value="ECO:0007669"/>
    <property type="project" value="UniProtKB-KW"/>
</dbReference>
<dbReference type="PANTHER" id="PTHR11601:SF34">
    <property type="entry name" value="CYSTEINE DESULFURASE"/>
    <property type="match status" value="1"/>
</dbReference>
<proteinExistence type="inferred from homology"/>
<dbReference type="InterPro" id="IPR015422">
    <property type="entry name" value="PyrdxlP-dep_Trfase_small"/>
</dbReference>
<evidence type="ECO:0000256" key="11">
    <source>
        <dbReference type="ARBA" id="ARBA00050776"/>
    </source>
</evidence>
<evidence type="ECO:0000256" key="3">
    <source>
        <dbReference type="ARBA" id="ARBA00006490"/>
    </source>
</evidence>
<keyword evidence="10" id="KW-0411">Iron-sulfur</keyword>
<dbReference type="Gene3D" id="3.40.640.10">
    <property type="entry name" value="Type I PLP-dependent aspartate aminotransferase-like (Major domain)"/>
    <property type="match status" value="1"/>
</dbReference>
<keyword evidence="14" id="KW-0032">Aminotransferase</keyword>
<dbReference type="InterPro" id="IPR015424">
    <property type="entry name" value="PyrdxlP-dep_Trfase"/>
</dbReference>
<evidence type="ECO:0000256" key="9">
    <source>
        <dbReference type="ARBA" id="ARBA00023004"/>
    </source>
</evidence>
<dbReference type="EMBL" id="CP002850">
    <property type="protein sequence ID" value="AEH62285.1"/>
    <property type="molecule type" value="Genomic_DNA"/>
</dbReference>
<dbReference type="GO" id="GO:0046872">
    <property type="term" value="F:metal ion binding"/>
    <property type="evidence" value="ECO:0007669"/>
    <property type="project" value="UniProtKB-KW"/>
</dbReference>
<dbReference type="InterPro" id="IPR020578">
    <property type="entry name" value="Aminotrans_V_PyrdxlP_BS"/>
</dbReference>
<evidence type="ECO:0000256" key="10">
    <source>
        <dbReference type="ARBA" id="ARBA00023014"/>
    </source>
</evidence>
<evidence type="ECO:0000256" key="7">
    <source>
        <dbReference type="ARBA" id="ARBA00022723"/>
    </source>
</evidence>
<dbReference type="GO" id="GO:0031071">
    <property type="term" value="F:cysteine desulfurase activity"/>
    <property type="evidence" value="ECO:0007669"/>
    <property type="project" value="UniProtKB-EC"/>
</dbReference>
<keyword evidence="9" id="KW-0408">Iron</keyword>
<organism evidence="14 15">
    <name type="scientific">Zymomonas mobilis subsp. mobilis (strain ATCC 10988 / DSM 424 / LMG 404 / NCIMB 8938 / NRRL B-806 / ZM1)</name>
    <dbReference type="NCBI Taxonomy" id="555217"/>
    <lineage>
        <taxon>Bacteria</taxon>
        <taxon>Pseudomonadati</taxon>
        <taxon>Pseudomonadota</taxon>
        <taxon>Alphaproteobacteria</taxon>
        <taxon>Sphingomonadales</taxon>
        <taxon>Zymomonadaceae</taxon>
        <taxon>Zymomonas</taxon>
    </lineage>
</organism>
<reference evidence="14 15" key="1">
    <citation type="journal article" date="2011" name="J. Bacteriol.">
        <title>Genome sequence of the ethanol-producing Zymomonas mobilis subsp. mobilis lectotype strain ATCC 10988.</title>
        <authorList>
            <person name="Pappas K.M."/>
            <person name="Kouvelis V.N."/>
            <person name="Saunders E."/>
            <person name="Brettin T.S."/>
            <person name="Bruce D."/>
            <person name="Detter C."/>
            <person name="Balakireva M."/>
            <person name="Han C.S."/>
            <person name="Savvakis G."/>
            <person name="Kyrpides N.C."/>
            <person name="Typas M.A."/>
        </authorList>
    </citation>
    <scope>NUCLEOTIDE SEQUENCE [LARGE SCALE GENOMIC DNA]</scope>
    <source>
        <strain evidence="15">ATCC 10988 / DSM 424 / CCUG 17860 / LMG 404 / NCIMB 8938 / NRRL B-806 / ZM1</strain>
    </source>
</reference>
<evidence type="ECO:0000256" key="1">
    <source>
        <dbReference type="ARBA" id="ARBA00001933"/>
    </source>
</evidence>
<dbReference type="PIRSF" id="PIRSF005572">
    <property type="entry name" value="NifS"/>
    <property type="match status" value="1"/>
</dbReference>
<keyword evidence="8" id="KW-0663">Pyridoxal phosphate</keyword>
<evidence type="ECO:0000256" key="8">
    <source>
        <dbReference type="ARBA" id="ARBA00022898"/>
    </source>
</evidence>
<dbReference type="SUPFAM" id="SSF53383">
    <property type="entry name" value="PLP-dependent transferases"/>
    <property type="match status" value="1"/>
</dbReference>
<evidence type="ECO:0000313" key="15">
    <source>
        <dbReference type="Proteomes" id="UP000001494"/>
    </source>
</evidence>
<evidence type="ECO:0000256" key="12">
    <source>
        <dbReference type="RuleBase" id="RU004504"/>
    </source>
</evidence>
<dbReference type="Pfam" id="PF00266">
    <property type="entry name" value="Aminotran_5"/>
    <property type="match status" value="1"/>
</dbReference>
<evidence type="ECO:0000256" key="5">
    <source>
        <dbReference type="ARBA" id="ARBA00013558"/>
    </source>
</evidence>
<accession>A0A0H3G592</accession>
<comment type="similarity">
    <text evidence="3">Belongs to the class-V pyridoxal-phosphate-dependent aminotransferase family. NifS/IscS subfamily.</text>
</comment>
<dbReference type="InterPro" id="IPR016454">
    <property type="entry name" value="Cysteine_dSase"/>
</dbReference>
<dbReference type="KEGG" id="zmm:Zmob_0438"/>
<comment type="function">
    <text evidence="2">Catalyzes the removal of elemental sulfur atoms from cysteine to produce alanine. Seems to participate in the biosynthesis of the nitrogenase metalloclusters by providing the inorganic sulfur required for the Fe-S core formation.</text>
</comment>